<dbReference type="EMBL" id="KI683651">
    <property type="protein sequence ID" value="ETL77469.1"/>
    <property type="molecule type" value="Genomic_DNA"/>
</dbReference>
<dbReference type="Proteomes" id="UP000054423">
    <property type="component" value="Unassembled WGS sequence"/>
</dbReference>
<sequence>MVENEPSRDLAEAVSADAGKLLRRVEADAELEDERSWKQFGPWLKKQIPLTAGWKEARKVKKAQKHLNRFRSDHENKKASIGREMCTPKMNRTA</sequence>
<dbReference type="AlphaFoldDB" id="W2JYT8"/>
<dbReference type="VEuPathDB" id="FungiDB:PPTG_04429"/>
<organism evidence="2">
    <name type="scientific">Phytophthora nicotianae</name>
    <name type="common">Potato buckeye rot agent</name>
    <name type="synonym">Phytophthora parasitica</name>
    <dbReference type="NCBI Taxonomy" id="4792"/>
    <lineage>
        <taxon>Eukaryota</taxon>
        <taxon>Sar</taxon>
        <taxon>Stramenopiles</taxon>
        <taxon>Oomycota</taxon>
        <taxon>Peronosporomycetes</taxon>
        <taxon>Peronosporales</taxon>
        <taxon>Peronosporaceae</taxon>
        <taxon>Phytophthora</taxon>
    </lineage>
</organism>
<evidence type="ECO:0008006" key="3">
    <source>
        <dbReference type="Google" id="ProtNLM"/>
    </source>
</evidence>
<proteinExistence type="predicted"/>
<dbReference type="OrthoDB" id="142359at2759"/>
<reference evidence="2" key="1">
    <citation type="submission" date="2013-11" db="EMBL/GenBank/DDBJ databases">
        <title>The Genome Sequence of Phytophthora parasitica CHvinca01.</title>
        <authorList>
            <consortium name="The Broad Institute Genomics Platform"/>
            <person name="Russ C."/>
            <person name="Tyler B."/>
            <person name="Panabieres F."/>
            <person name="Shan W."/>
            <person name="Tripathy S."/>
            <person name="Grunwald N."/>
            <person name="Machado M."/>
            <person name="Johnson C.S."/>
            <person name="Arredondo F."/>
            <person name="Hong C."/>
            <person name="Coffey M."/>
            <person name="Young S.K."/>
            <person name="Zeng Q."/>
            <person name="Gargeya S."/>
            <person name="Fitzgerald M."/>
            <person name="Abouelleil A."/>
            <person name="Alvarado L."/>
            <person name="Chapman S.B."/>
            <person name="Gainer-Dewar J."/>
            <person name="Goldberg J."/>
            <person name="Griggs A."/>
            <person name="Gujja S."/>
            <person name="Hansen M."/>
            <person name="Howarth C."/>
            <person name="Imamovic A."/>
            <person name="Ireland A."/>
            <person name="Larimer J."/>
            <person name="McCowan C."/>
            <person name="Murphy C."/>
            <person name="Pearson M."/>
            <person name="Poon T.W."/>
            <person name="Priest M."/>
            <person name="Roberts A."/>
            <person name="Saif S."/>
            <person name="Shea T."/>
            <person name="Sykes S."/>
            <person name="Wortman J."/>
            <person name="Nusbaum C."/>
            <person name="Birren B."/>
        </authorList>
    </citation>
    <scope>NUCLEOTIDE SEQUENCE [LARGE SCALE GENOMIC DNA]</scope>
    <source>
        <strain evidence="2">CHvinca01</strain>
    </source>
</reference>
<feature type="region of interest" description="Disordered" evidence="1">
    <location>
        <begin position="65"/>
        <end position="94"/>
    </location>
</feature>
<accession>W2JYT8</accession>
<gene>
    <name evidence="2" type="ORF">L917_21589</name>
</gene>
<evidence type="ECO:0000313" key="2">
    <source>
        <dbReference type="EMBL" id="ETL77469.1"/>
    </source>
</evidence>
<protein>
    <recommendedName>
        <fullName evidence="3">RxLR effector protein</fullName>
    </recommendedName>
</protein>
<name>W2JYT8_PHYNI</name>
<feature type="non-terminal residue" evidence="2">
    <location>
        <position position="94"/>
    </location>
</feature>
<evidence type="ECO:0000256" key="1">
    <source>
        <dbReference type="SAM" id="MobiDB-lite"/>
    </source>
</evidence>